<evidence type="ECO:0000256" key="3">
    <source>
        <dbReference type="SAM" id="Phobius"/>
    </source>
</evidence>
<sequence>MSRNFHQLKEFLEQHFPELANGAIKGANYPAPAWATIASQAIMFMQVFTMMAVFTGDAIWNYIPFVQGAPSWYYSMKQNSAVVFIGIFLIIPSVIQSYITTGAFEVMLDGAVIYSKLATGRMPNGNDLLKPLIQAGLRDVK</sequence>
<name>A0A7S2XS90_9STRA</name>
<dbReference type="GO" id="GO:0005789">
    <property type="term" value="C:endoplasmic reticulum membrane"/>
    <property type="evidence" value="ECO:0007669"/>
    <property type="project" value="TreeGrafter"/>
</dbReference>
<keyword evidence="3" id="KW-0472">Membrane</keyword>
<dbReference type="Pfam" id="PF10262">
    <property type="entry name" value="Rdx"/>
    <property type="match status" value="1"/>
</dbReference>
<protein>
    <submittedName>
        <fullName evidence="4">Uncharacterized protein</fullName>
    </submittedName>
</protein>
<dbReference type="InterPro" id="IPR011893">
    <property type="entry name" value="Selenoprotein_Rdx-typ"/>
</dbReference>
<dbReference type="InterPro" id="IPR019389">
    <property type="entry name" value="Selenoprotein_T"/>
</dbReference>
<keyword evidence="2" id="KW-0676">Redox-active center</keyword>
<gene>
    <name evidence="4" type="ORF">ASEP1449_LOCUS11114</name>
</gene>
<reference evidence="4" key="1">
    <citation type="submission" date="2021-01" db="EMBL/GenBank/DDBJ databases">
        <authorList>
            <person name="Corre E."/>
            <person name="Pelletier E."/>
            <person name="Niang G."/>
            <person name="Scheremetjew M."/>
            <person name="Finn R."/>
            <person name="Kale V."/>
            <person name="Holt S."/>
            <person name="Cochrane G."/>
            <person name="Meng A."/>
            <person name="Brown T."/>
            <person name="Cohen L."/>
        </authorList>
    </citation>
    <scope>NUCLEOTIDE SEQUENCE</scope>
    <source>
        <strain evidence="4">CCMP2084</strain>
    </source>
</reference>
<dbReference type="Gene3D" id="3.40.30.10">
    <property type="entry name" value="Glutaredoxin"/>
    <property type="match status" value="1"/>
</dbReference>
<feature type="transmembrane region" description="Helical" evidence="3">
    <location>
        <begin position="37"/>
        <end position="60"/>
    </location>
</feature>
<organism evidence="4">
    <name type="scientific">Attheya septentrionalis</name>
    <dbReference type="NCBI Taxonomy" id="420275"/>
    <lineage>
        <taxon>Eukaryota</taxon>
        <taxon>Sar</taxon>
        <taxon>Stramenopiles</taxon>
        <taxon>Ochrophyta</taxon>
        <taxon>Bacillariophyta</taxon>
        <taxon>Coscinodiscophyceae</taxon>
        <taxon>Chaetocerotophycidae</taxon>
        <taxon>Chaetocerotales</taxon>
        <taxon>Attheyaceae</taxon>
        <taxon>Attheya</taxon>
    </lineage>
</organism>
<evidence type="ECO:0000256" key="1">
    <source>
        <dbReference type="ARBA" id="ARBA00022729"/>
    </source>
</evidence>
<dbReference type="PANTHER" id="PTHR13544">
    <property type="entry name" value="SELENOPROTEIN T"/>
    <property type="match status" value="1"/>
</dbReference>
<dbReference type="AlphaFoldDB" id="A0A7S2XS90"/>
<dbReference type="SUPFAM" id="SSF52833">
    <property type="entry name" value="Thioredoxin-like"/>
    <property type="match status" value="1"/>
</dbReference>
<accession>A0A7S2XS90</accession>
<dbReference type="EMBL" id="HBHQ01016646">
    <property type="protein sequence ID" value="CAD9819281.1"/>
    <property type="molecule type" value="Transcribed_RNA"/>
</dbReference>
<proteinExistence type="predicted"/>
<dbReference type="GO" id="GO:0004791">
    <property type="term" value="F:thioredoxin-disulfide reductase (NADPH) activity"/>
    <property type="evidence" value="ECO:0007669"/>
    <property type="project" value="TreeGrafter"/>
</dbReference>
<dbReference type="InterPro" id="IPR036249">
    <property type="entry name" value="Thioredoxin-like_sf"/>
</dbReference>
<dbReference type="GO" id="GO:0045454">
    <property type="term" value="P:cell redox homeostasis"/>
    <property type="evidence" value="ECO:0007669"/>
    <property type="project" value="TreeGrafter"/>
</dbReference>
<keyword evidence="3" id="KW-0812">Transmembrane</keyword>
<evidence type="ECO:0000313" key="4">
    <source>
        <dbReference type="EMBL" id="CAD9819281.1"/>
    </source>
</evidence>
<keyword evidence="1" id="KW-0732">Signal</keyword>
<dbReference type="NCBIfam" id="TIGR02174">
    <property type="entry name" value="CXXU_selWTH"/>
    <property type="match status" value="1"/>
</dbReference>
<keyword evidence="3" id="KW-1133">Transmembrane helix</keyword>
<dbReference type="PANTHER" id="PTHR13544:SF0">
    <property type="entry name" value="THIOREDOXIN REDUCTASE-LIKE SELENOPROTEIN T"/>
    <property type="match status" value="1"/>
</dbReference>
<feature type="transmembrane region" description="Helical" evidence="3">
    <location>
        <begin position="81"/>
        <end position="99"/>
    </location>
</feature>
<evidence type="ECO:0000256" key="2">
    <source>
        <dbReference type="ARBA" id="ARBA00023284"/>
    </source>
</evidence>